<evidence type="ECO:0000313" key="1">
    <source>
        <dbReference type="EMBL" id="TDQ37402.1"/>
    </source>
</evidence>
<gene>
    <name evidence="1" type="ORF">EV213_11336</name>
</gene>
<name>A0A4R6TXA4_9BACI</name>
<comment type="caution">
    <text evidence="1">The sequence shown here is derived from an EMBL/GenBank/DDBJ whole genome shotgun (WGS) entry which is preliminary data.</text>
</comment>
<dbReference type="InterPro" id="IPR051932">
    <property type="entry name" value="Bact_StressResp_Reg"/>
</dbReference>
<dbReference type="Gene3D" id="3.30.750.24">
    <property type="entry name" value="STAS domain"/>
    <property type="match status" value="1"/>
</dbReference>
<dbReference type="CDD" id="cd07041">
    <property type="entry name" value="STAS_RsbR_RsbS_like"/>
    <property type="match status" value="1"/>
</dbReference>
<dbReference type="EMBL" id="SNYJ01000013">
    <property type="protein sequence ID" value="TDQ37402.1"/>
    <property type="molecule type" value="Genomic_DNA"/>
</dbReference>
<organism evidence="1 2">
    <name type="scientific">Aureibacillus halotolerans</name>
    <dbReference type="NCBI Taxonomy" id="1508390"/>
    <lineage>
        <taxon>Bacteria</taxon>
        <taxon>Bacillati</taxon>
        <taxon>Bacillota</taxon>
        <taxon>Bacilli</taxon>
        <taxon>Bacillales</taxon>
        <taxon>Bacillaceae</taxon>
        <taxon>Aureibacillus</taxon>
    </lineage>
</organism>
<accession>A0A4R6TXA4</accession>
<dbReference type="OrthoDB" id="9800154at2"/>
<proteinExistence type="predicted"/>
<protein>
    <submittedName>
        <fullName evidence="1">Anti-anti-sigma regulatory factor</fullName>
    </submittedName>
</protein>
<dbReference type="PANTHER" id="PTHR33745:SF1">
    <property type="entry name" value="RSBT ANTAGONIST PROTEIN RSBS"/>
    <property type="match status" value="1"/>
</dbReference>
<dbReference type="SUPFAM" id="SSF52091">
    <property type="entry name" value="SpoIIaa-like"/>
    <property type="match status" value="1"/>
</dbReference>
<dbReference type="Proteomes" id="UP000295632">
    <property type="component" value="Unassembled WGS sequence"/>
</dbReference>
<keyword evidence="2" id="KW-1185">Reference proteome</keyword>
<dbReference type="InterPro" id="IPR036513">
    <property type="entry name" value="STAS_dom_sf"/>
</dbReference>
<dbReference type="PANTHER" id="PTHR33745">
    <property type="entry name" value="RSBT ANTAGONIST PROTEIN RSBS-RELATED"/>
    <property type="match status" value="1"/>
</dbReference>
<dbReference type="AlphaFoldDB" id="A0A4R6TXA4"/>
<dbReference type="RefSeq" id="WP_133581249.1">
    <property type="nucleotide sequence ID" value="NZ_SNYJ01000013.1"/>
</dbReference>
<reference evidence="1 2" key="1">
    <citation type="submission" date="2019-03" db="EMBL/GenBank/DDBJ databases">
        <title>Genomic Encyclopedia of Type Strains, Phase IV (KMG-IV): sequencing the most valuable type-strain genomes for metagenomic binning, comparative biology and taxonomic classification.</title>
        <authorList>
            <person name="Goeker M."/>
        </authorList>
    </citation>
    <scope>NUCLEOTIDE SEQUENCE [LARGE SCALE GENOMIC DNA]</scope>
    <source>
        <strain evidence="1 2">DSM 28697</strain>
    </source>
</reference>
<sequence>MKNSYKINVAQELQSHKKPILDKVVASFSLDFQNGMDGATLHMLGDLIDYIASLLVSNEDDDKSEHMIPTTAEDSKDFKQPLYSLTYLRRQMNAWWEDTAQSIDTDETNANDVRQLMNDAIDATYIQHVTDLSKNLHTQFEESTALLARAPVALIPLNDATAICPLVGHIDKAYARRLLEQTVEKCRQMRVKHLVIDVSGVHSIQPRYLVDMANALDTIGVYAVLTGMSSTMSIELAVNPTELQFLHFERTLAVAIEKLGQK</sequence>
<evidence type="ECO:0000313" key="2">
    <source>
        <dbReference type="Proteomes" id="UP000295632"/>
    </source>
</evidence>